<sequence length="88" mass="9793">MTCSRTYAEEAGIHLRDKPSPLYQRLVLSMLLSTRICAGIAVATARELFAAGWYTPRRMADSTWQQRVDALGRGGYARYDEKHGNSAG</sequence>
<name>A0A4R2JQM1_9PSEU</name>
<dbReference type="Proteomes" id="UP000295680">
    <property type="component" value="Unassembled WGS sequence"/>
</dbReference>
<dbReference type="AlphaFoldDB" id="A0A4R2JQM1"/>
<proteinExistence type="predicted"/>
<dbReference type="RefSeq" id="WP_207926142.1">
    <property type="nucleotide sequence ID" value="NZ_SLWS01000004.1"/>
</dbReference>
<evidence type="ECO:0000313" key="1">
    <source>
        <dbReference type="EMBL" id="TCO59488.1"/>
    </source>
</evidence>
<evidence type="ECO:0000313" key="2">
    <source>
        <dbReference type="Proteomes" id="UP000295680"/>
    </source>
</evidence>
<reference evidence="1 2" key="1">
    <citation type="submission" date="2019-03" db="EMBL/GenBank/DDBJ databases">
        <title>Genomic Encyclopedia of Type Strains, Phase IV (KMG-IV): sequencing the most valuable type-strain genomes for metagenomic binning, comparative biology and taxonomic classification.</title>
        <authorList>
            <person name="Goeker M."/>
        </authorList>
    </citation>
    <scope>NUCLEOTIDE SEQUENCE [LARGE SCALE GENOMIC DNA]</scope>
    <source>
        <strain evidence="1 2">DSM 45934</strain>
    </source>
</reference>
<keyword evidence="2" id="KW-1185">Reference proteome</keyword>
<protein>
    <submittedName>
        <fullName evidence="1">Uncharacterized protein</fullName>
    </submittedName>
</protein>
<organism evidence="1 2">
    <name type="scientific">Actinocrispum wychmicini</name>
    <dbReference type="NCBI Taxonomy" id="1213861"/>
    <lineage>
        <taxon>Bacteria</taxon>
        <taxon>Bacillati</taxon>
        <taxon>Actinomycetota</taxon>
        <taxon>Actinomycetes</taxon>
        <taxon>Pseudonocardiales</taxon>
        <taxon>Pseudonocardiaceae</taxon>
        <taxon>Actinocrispum</taxon>
    </lineage>
</organism>
<accession>A0A4R2JQM1</accession>
<comment type="caution">
    <text evidence="1">The sequence shown here is derived from an EMBL/GenBank/DDBJ whole genome shotgun (WGS) entry which is preliminary data.</text>
</comment>
<dbReference type="EMBL" id="SLWS01000004">
    <property type="protein sequence ID" value="TCO59488.1"/>
    <property type="molecule type" value="Genomic_DNA"/>
</dbReference>
<gene>
    <name evidence="1" type="ORF">EV192_104330</name>
</gene>